<accession>A0ABP3LFE5</accession>
<name>A0ABP3LFE5_9ACTN</name>
<proteinExistence type="predicted"/>
<evidence type="ECO:0000313" key="1">
    <source>
        <dbReference type="EMBL" id="GAA0499676.1"/>
    </source>
</evidence>
<dbReference type="EMBL" id="BAAABY010000063">
    <property type="protein sequence ID" value="GAA0499676.1"/>
    <property type="molecule type" value="Genomic_DNA"/>
</dbReference>
<dbReference type="Proteomes" id="UP001500909">
    <property type="component" value="Unassembled WGS sequence"/>
</dbReference>
<dbReference type="RefSeq" id="WP_199896515.1">
    <property type="nucleotide sequence ID" value="NZ_BAAABY010000063.1"/>
</dbReference>
<gene>
    <name evidence="1" type="ORF">GCM10010361_76580</name>
</gene>
<evidence type="ECO:0000313" key="2">
    <source>
        <dbReference type="Proteomes" id="UP001500909"/>
    </source>
</evidence>
<keyword evidence="2" id="KW-1185">Reference proteome</keyword>
<protein>
    <submittedName>
        <fullName evidence="1">Uncharacterized protein</fullName>
    </submittedName>
</protein>
<comment type="caution">
    <text evidence="1">The sequence shown here is derived from an EMBL/GenBank/DDBJ whole genome shotgun (WGS) entry which is preliminary data.</text>
</comment>
<organism evidence="1 2">
    <name type="scientific">Streptomyces olivaceiscleroticus</name>
    <dbReference type="NCBI Taxonomy" id="68245"/>
    <lineage>
        <taxon>Bacteria</taxon>
        <taxon>Bacillati</taxon>
        <taxon>Actinomycetota</taxon>
        <taxon>Actinomycetes</taxon>
        <taxon>Kitasatosporales</taxon>
        <taxon>Streptomycetaceae</taxon>
        <taxon>Streptomyces</taxon>
    </lineage>
</organism>
<sequence length="45" mass="4712">MGDLLCAVLAKAGLAIAEVIITKVVMELCTAYIRRYRADAATAAA</sequence>
<reference evidence="2" key="1">
    <citation type="journal article" date="2019" name="Int. J. Syst. Evol. Microbiol.">
        <title>The Global Catalogue of Microorganisms (GCM) 10K type strain sequencing project: providing services to taxonomists for standard genome sequencing and annotation.</title>
        <authorList>
            <consortium name="The Broad Institute Genomics Platform"/>
            <consortium name="The Broad Institute Genome Sequencing Center for Infectious Disease"/>
            <person name="Wu L."/>
            <person name="Ma J."/>
        </authorList>
    </citation>
    <scope>NUCLEOTIDE SEQUENCE [LARGE SCALE GENOMIC DNA]</scope>
    <source>
        <strain evidence="2">JCM 4805</strain>
    </source>
</reference>